<dbReference type="Proteomes" id="UP000053989">
    <property type="component" value="Unassembled WGS sequence"/>
</dbReference>
<protein>
    <submittedName>
        <fullName evidence="2">Uncharacterized protein</fullName>
    </submittedName>
</protein>
<dbReference type="InParanoid" id="A0A0C3DX41"/>
<evidence type="ECO:0000313" key="2">
    <source>
        <dbReference type="EMBL" id="KIM65100.1"/>
    </source>
</evidence>
<dbReference type="HOGENOM" id="CLU_2777411_0_0_1"/>
<dbReference type="AlphaFoldDB" id="A0A0C3DX41"/>
<accession>A0A0C3DX41</accession>
<name>A0A0C3DX41_9AGAM</name>
<reference evidence="3" key="2">
    <citation type="submission" date="2015-01" db="EMBL/GenBank/DDBJ databases">
        <title>Evolutionary Origins and Diversification of the Mycorrhizal Mutualists.</title>
        <authorList>
            <consortium name="DOE Joint Genome Institute"/>
            <consortium name="Mycorrhizal Genomics Consortium"/>
            <person name="Kohler A."/>
            <person name="Kuo A."/>
            <person name="Nagy L.G."/>
            <person name="Floudas D."/>
            <person name="Copeland A."/>
            <person name="Barry K.W."/>
            <person name="Cichocki N."/>
            <person name="Veneault-Fourrey C."/>
            <person name="LaButti K."/>
            <person name="Lindquist E.A."/>
            <person name="Lipzen A."/>
            <person name="Lundell T."/>
            <person name="Morin E."/>
            <person name="Murat C."/>
            <person name="Riley R."/>
            <person name="Ohm R."/>
            <person name="Sun H."/>
            <person name="Tunlid A."/>
            <person name="Henrissat B."/>
            <person name="Grigoriev I.V."/>
            <person name="Hibbett D.S."/>
            <person name="Martin F."/>
        </authorList>
    </citation>
    <scope>NUCLEOTIDE SEQUENCE [LARGE SCALE GENOMIC DNA]</scope>
    <source>
        <strain evidence="3">Foug A</strain>
    </source>
</reference>
<dbReference type="EMBL" id="KN822024">
    <property type="protein sequence ID" value="KIM65100.1"/>
    <property type="molecule type" value="Genomic_DNA"/>
</dbReference>
<proteinExistence type="predicted"/>
<gene>
    <name evidence="2" type="ORF">SCLCIDRAFT_563007</name>
</gene>
<reference evidence="2 3" key="1">
    <citation type="submission" date="2014-04" db="EMBL/GenBank/DDBJ databases">
        <authorList>
            <consortium name="DOE Joint Genome Institute"/>
            <person name="Kuo A."/>
            <person name="Kohler A."/>
            <person name="Nagy L.G."/>
            <person name="Floudas D."/>
            <person name="Copeland A."/>
            <person name="Barry K.W."/>
            <person name="Cichocki N."/>
            <person name="Veneault-Fourrey C."/>
            <person name="LaButti K."/>
            <person name="Lindquist E.A."/>
            <person name="Lipzen A."/>
            <person name="Lundell T."/>
            <person name="Morin E."/>
            <person name="Murat C."/>
            <person name="Sun H."/>
            <person name="Tunlid A."/>
            <person name="Henrissat B."/>
            <person name="Grigoriev I.V."/>
            <person name="Hibbett D.S."/>
            <person name="Martin F."/>
            <person name="Nordberg H.P."/>
            <person name="Cantor M.N."/>
            <person name="Hua S.X."/>
        </authorList>
    </citation>
    <scope>NUCLEOTIDE SEQUENCE [LARGE SCALE GENOMIC DNA]</scope>
    <source>
        <strain evidence="2 3">Foug A</strain>
    </source>
</reference>
<evidence type="ECO:0000256" key="1">
    <source>
        <dbReference type="SAM" id="MobiDB-lite"/>
    </source>
</evidence>
<organism evidence="2 3">
    <name type="scientific">Scleroderma citrinum Foug A</name>
    <dbReference type="NCBI Taxonomy" id="1036808"/>
    <lineage>
        <taxon>Eukaryota</taxon>
        <taxon>Fungi</taxon>
        <taxon>Dikarya</taxon>
        <taxon>Basidiomycota</taxon>
        <taxon>Agaricomycotina</taxon>
        <taxon>Agaricomycetes</taxon>
        <taxon>Agaricomycetidae</taxon>
        <taxon>Boletales</taxon>
        <taxon>Sclerodermatineae</taxon>
        <taxon>Sclerodermataceae</taxon>
        <taxon>Scleroderma</taxon>
    </lineage>
</organism>
<keyword evidence="3" id="KW-1185">Reference proteome</keyword>
<evidence type="ECO:0000313" key="3">
    <source>
        <dbReference type="Proteomes" id="UP000053989"/>
    </source>
</evidence>
<sequence length="69" mass="7632">MPIHISPRVSEPHRPRSMLVSKTSGVQHDLPRRSARKTSLFPVSTVNVPKTPASTGIFPPLCSTYQTLH</sequence>
<feature type="region of interest" description="Disordered" evidence="1">
    <location>
        <begin position="1"/>
        <end position="32"/>
    </location>
</feature>